<dbReference type="PIRSF" id="PIRSF015582">
    <property type="entry name" value="Cit_lyase_B"/>
    <property type="match status" value="1"/>
</dbReference>
<evidence type="ECO:0000313" key="8">
    <source>
        <dbReference type="Proteomes" id="UP000474967"/>
    </source>
</evidence>
<dbReference type="InterPro" id="IPR040442">
    <property type="entry name" value="Pyrv_kinase-like_dom_sf"/>
</dbReference>
<protein>
    <submittedName>
        <fullName evidence="7">CoA ester lyase</fullName>
    </submittedName>
</protein>
<reference evidence="7 8" key="1">
    <citation type="journal article" date="2014" name="J. Microbiol.">
        <title>Diaminobutyricibacter tongyongensis gen. nov., sp. nov. and Homoserinibacter gongjuensis gen. nov., sp. nov. belong to the family Microbacteriaceae.</title>
        <authorList>
            <person name="Kim S.J."/>
            <person name="Ahn J.H."/>
            <person name="Weon H.Y."/>
            <person name="Hamada M."/>
            <person name="Suzuki K."/>
            <person name="Kwon S.W."/>
        </authorList>
    </citation>
    <scope>NUCLEOTIDE SEQUENCE [LARGE SCALE GENOMIC DNA]</scope>
    <source>
        <strain evidence="7 8">NBRC 108724</strain>
    </source>
</reference>
<evidence type="ECO:0000256" key="1">
    <source>
        <dbReference type="ARBA" id="ARBA00001946"/>
    </source>
</evidence>
<evidence type="ECO:0000256" key="3">
    <source>
        <dbReference type="ARBA" id="ARBA00022842"/>
    </source>
</evidence>
<dbReference type="AlphaFoldDB" id="A0A6L9Y1V3"/>
<accession>A0A6L9Y1V3</accession>
<feature type="binding site" evidence="5">
    <location>
        <position position="111"/>
    </location>
    <ligand>
        <name>Mg(2+)</name>
        <dbReference type="ChEBI" id="CHEBI:18420"/>
    </ligand>
</feature>
<evidence type="ECO:0000256" key="5">
    <source>
        <dbReference type="PIRSR" id="PIRSR015582-2"/>
    </source>
</evidence>
<gene>
    <name evidence="7" type="ORF">G3T36_17575</name>
</gene>
<organism evidence="7 8">
    <name type="scientific">Leifsonia tongyongensis</name>
    <dbReference type="NCBI Taxonomy" id="1268043"/>
    <lineage>
        <taxon>Bacteria</taxon>
        <taxon>Bacillati</taxon>
        <taxon>Actinomycetota</taxon>
        <taxon>Actinomycetes</taxon>
        <taxon>Micrococcales</taxon>
        <taxon>Microbacteriaceae</taxon>
        <taxon>Leifsonia</taxon>
    </lineage>
</organism>
<dbReference type="InterPro" id="IPR005000">
    <property type="entry name" value="Aldolase/citrate-lyase_domain"/>
</dbReference>
<dbReference type="GO" id="GO:0000287">
    <property type="term" value="F:magnesium ion binding"/>
    <property type="evidence" value="ECO:0007669"/>
    <property type="project" value="TreeGrafter"/>
</dbReference>
<feature type="binding site" evidence="5">
    <location>
        <position position="137"/>
    </location>
    <ligand>
        <name>Mg(2+)</name>
        <dbReference type="ChEBI" id="CHEBI:18420"/>
    </ligand>
</feature>
<dbReference type="GO" id="GO:0006107">
    <property type="term" value="P:oxaloacetate metabolic process"/>
    <property type="evidence" value="ECO:0007669"/>
    <property type="project" value="TreeGrafter"/>
</dbReference>
<evidence type="ECO:0000259" key="6">
    <source>
        <dbReference type="Pfam" id="PF03328"/>
    </source>
</evidence>
<keyword evidence="2 5" id="KW-0479">Metal-binding</keyword>
<keyword evidence="3 5" id="KW-0460">Magnesium</keyword>
<sequence length="271" mass="29060">MSLGPALLFCPADRSDRYAKAAISADAVILDLEDAVAPLRKEYARECLVASRLDPAGIIVRINPVGTPDYQLDLEALAETHYRHLMLAKTERPSQIDELHGLGFSVTALCETAAGVQNAPKIAYHPAVAALMWGAEDLLASMGGRSSRLPTGNYRDVAREARSRILIAAHAAGKLAIDAVYLDIPDLDGLAKEAEDAAASGFAATACVHPTQIETVRSAYAPTDAEVVWATSVLEASHAQQGVFQLRGQMVDEPLLRQARTVLVKVREPDI</sequence>
<keyword evidence="7" id="KW-0456">Lyase</keyword>
<feature type="domain" description="HpcH/HpaI aldolase/citrate lyase" evidence="6">
    <location>
        <begin position="7"/>
        <end position="210"/>
    </location>
</feature>
<evidence type="ECO:0000256" key="4">
    <source>
        <dbReference type="PIRSR" id="PIRSR015582-1"/>
    </source>
</evidence>
<dbReference type="Proteomes" id="UP000474967">
    <property type="component" value="Unassembled WGS sequence"/>
</dbReference>
<dbReference type="PANTHER" id="PTHR32308:SF10">
    <property type="entry name" value="CITRATE LYASE SUBUNIT BETA"/>
    <property type="match status" value="1"/>
</dbReference>
<comment type="caution">
    <text evidence="7">The sequence shown here is derived from an EMBL/GenBank/DDBJ whole genome shotgun (WGS) entry which is preliminary data.</text>
</comment>
<dbReference type="SUPFAM" id="SSF51621">
    <property type="entry name" value="Phosphoenolpyruvate/pyruvate domain"/>
    <property type="match status" value="1"/>
</dbReference>
<comment type="cofactor">
    <cofactor evidence="1">
        <name>Mg(2+)</name>
        <dbReference type="ChEBI" id="CHEBI:18420"/>
    </cofactor>
</comment>
<dbReference type="PANTHER" id="PTHR32308">
    <property type="entry name" value="LYASE BETA SUBUNIT, PUTATIVE (AFU_ORTHOLOGUE AFUA_4G13030)-RELATED"/>
    <property type="match status" value="1"/>
</dbReference>
<dbReference type="InterPro" id="IPR011206">
    <property type="entry name" value="Citrate_lyase_beta/mcl1/mcl2"/>
</dbReference>
<dbReference type="RefSeq" id="WP_163291170.1">
    <property type="nucleotide sequence ID" value="NZ_JAAGWY010000005.1"/>
</dbReference>
<feature type="binding site" evidence="4">
    <location>
        <position position="61"/>
    </location>
    <ligand>
        <name>substrate</name>
    </ligand>
</feature>
<evidence type="ECO:0000256" key="2">
    <source>
        <dbReference type="ARBA" id="ARBA00022723"/>
    </source>
</evidence>
<dbReference type="InterPro" id="IPR015813">
    <property type="entry name" value="Pyrv/PenolPyrv_kinase-like_dom"/>
</dbReference>
<keyword evidence="8" id="KW-1185">Reference proteome</keyword>
<proteinExistence type="predicted"/>
<dbReference type="Gene3D" id="3.20.20.60">
    <property type="entry name" value="Phosphoenolpyruvate-binding domains"/>
    <property type="match status" value="1"/>
</dbReference>
<dbReference type="Pfam" id="PF03328">
    <property type="entry name" value="HpcH_HpaI"/>
    <property type="match status" value="1"/>
</dbReference>
<dbReference type="GO" id="GO:0016829">
    <property type="term" value="F:lyase activity"/>
    <property type="evidence" value="ECO:0007669"/>
    <property type="project" value="UniProtKB-KW"/>
</dbReference>
<name>A0A6L9Y1V3_9MICO</name>
<dbReference type="EMBL" id="JAAGWY010000005">
    <property type="protein sequence ID" value="NEN07669.1"/>
    <property type="molecule type" value="Genomic_DNA"/>
</dbReference>
<feature type="binding site" evidence="4">
    <location>
        <position position="111"/>
    </location>
    <ligand>
        <name>substrate</name>
    </ligand>
</feature>
<evidence type="ECO:0000313" key="7">
    <source>
        <dbReference type="EMBL" id="NEN07669.1"/>
    </source>
</evidence>